<dbReference type="InterPro" id="IPR051419">
    <property type="entry name" value="Lys/N-term_MeTrsfase_sf"/>
</dbReference>
<evidence type="ECO:0000256" key="1">
    <source>
        <dbReference type="ARBA" id="ARBA00008361"/>
    </source>
</evidence>
<dbReference type="Proteomes" id="UP000030748">
    <property type="component" value="Unassembled WGS sequence"/>
</dbReference>
<dbReference type="PANTHER" id="PTHR12176:SF78">
    <property type="entry name" value="EEF1A LYSINE AND N-TERMINAL METHYLTRANSFERASE"/>
    <property type="match status" value="1"/>
</dbReference>
<proteinExistence type="inferred from homology"/>
<evidence type="ECO:0000256" key="3">
    <source>
        <dbReference type="ARBA" id="ARBA00022679"/>
    </source>
</evidence>
<dbReference type="Pfam" id="PF08241">
    <property type="entry name" value="Methyltransf_11"/>
    <property type="match status" value="1"/>
</dbReference>
<dbReference type="CDD" id="cd02440">
    <property type="entry name" value="AdoMet_MTases"/>
    <property type="match status" value="1"/>
</dbReference>
<evidence type="ECO:0000313" key="7">
    <source>
        <dbReference type="Proteomes" id="UP000030748"/>
    </source>
</evidence>
<protein>
    <recommendedName>
        <fullName evidence="5">Methyltransferase type 11 domain-containing protein</fullName>
    </recommendedName>
</protein>
<keyword evidence="2" id="KW-0489">Methyltransferase</keyword>
<accession>A0A022RIJ9</accession>
<evidence type="ECO:0000256" key="4">
    <source>
        <dbReference type="ARBA" id="ARBA00023268"/>
    </source>
</evidence>
<sequence length="368" mass="41733">MAEENPAKESCIRIAEELPVTAVDYINQENWNSFFTSKGADDFCEWYADWPQIRTSLKNLLSFPLFQPLPEEVSILVPACGASRLSEHLYDEGFRHIASVDFSKVVIQAMMKRNIRARPEMKWRVMDITDIKFPSGIFDAIVDKGGLDILMDSEHGPRSGPLSYISEVKRLLKAGGLYICLTLAEPLVLDLLFSKFRFGWKINLYTISDEASPGTTTQQTFMLVAEKSIFTVVSRIVPSMDVSFVETQGIQVDELLEALKRENTIREEYSKSTDKWYSLEELKQGIKGNIGVIESGRVIKLFLGETGISRFFYTCVLLDAPPETGPFSKQFLVLFLQKKILASEFQQWLVLQSFKAARLLIVNISSHL</sequence>
<evidence type="ECO:0000313" key="6">
    <source>
        <dbReference type="EMBL" id="EYU39814.1"/>
    </source>
</evidence>
<dbReference type="PANTHER" id="PTHR12176">
    <property type="entry name" value="SAM-DEPENDENT METHYLTRANSFERASE SUPERFAMILY PROTEIN"/>
    <property type="match status" value="1"/>
</dbReference>
<dbReference type="GO" id="GO:0009820">
    <property type="term" value="P:alkaloid metabolic process"/>
    <property type="evidence" value="ECO:0007669"/>
    <property type="project" value="UniProtKB-KW"/>
</dbReference>
<name>A0A022RIJ9_ERYGU</name>
<evidence type="ECO:0000259" key="5">
    <source>
        <dbReference type="Pfam" id="PF08241"/>
    </source>
</evidence>
<gene>
    <name evidence="6" type="ORF">MIMGU_mgv1a018938mg</name>
</gene>
<keyword evidence="4" id="KW-0511">Multifunctional enzyme</keyword>
<dbReference type="AlphaFoldDB" id="A0A022RIJ9"/>
<keyword evidence="3" id="KW-0808">Transferase</keyword>
<dbReference type="EMBL" id="KI630443">
    <property type="protein sequence ID" value="EYU39814.1"/>
    <property type="molecule type" value="Genomic_DNA"/>
</dbReference>
<reference evidence="6 7" key="1">
    <citation type="journal article" date="2013" name="Proc. Natl. Acad. Sci. U.S.A.">
        <title>Fine-scale variation in meiotic recombination in Mimulus inferred from population shotgun sequencing.</title>
        <authorList>
            <person name="Hellsten U."/>
            <person name="Wright K.M."/>
            <person name="Jenkins J."/>
            <person name="Shu S."/>
            <person name="Yuan Y."/>
            <person name="Wessler S.R."/>
            <person name="Schmutz J."/>
            <person name="Willis J.H."/>
            <person name="Rokhsar D.S."/>
        </authorList>
    </citation>
    <scope>NUCLEOTIDE SEQUENCE [LARGE SCALE GENOMIC DNA]</scope>
    <source>
        <strain evidence="7">cv. DUN x IM62</strain>
    </source>
</reference>
<dbReference type="InterPro" id="IPR013216">
    <property type="entry name" value="Methyltransf_11"/>
</dbReference>
<feature type="domain" description="Methyltransferase type 11" evidence="5">
    <location>
        <begin position="79"/>
        <end position="180"/>
    </location>
</feature>
<dbReference type="Gene3D" id="3.40.50.150">
    <property type="entry name" value="Vaccinia Virus protein VP39"/>
    <property type="match status" value="1"/>
</dbReference>
<keyword evidence="7" id="KW-1185">Reference proteome</keyword>
<comment type="similarity">
    <text evidence="1">Belongs to the methyltransferase superfamily.</text>
</comment>
<dbReference type="eggNOG" id="KOG2352">
    <property type="taxonomic scope" value="Eukaryota"/>
</dbReference>
<organism evidence="6 7">
    <name type="scientific">Erythranthe guttata</name>
    <name type="common">Yellow monkey flower</name>
    <name type="synonym">Mimulus guttatus</name>
    <dbReference type="NCBI Taxonomy" id="4155"/>
    <lineage>
        <taxon>Eukaryota</taxon>
        <taxon>Viridiplantae</taxon>
        <taxon>Streptophyta</taxon>
        <taxon>Embryophyta</taxon>
        <taxon>Tracheophyta</taxon>
        <taxon>Spermatophyta</taxon>
        <taxon>Magnoliopsida</taxon>
        <taxon>eudicotyledons</taxon>
        <taxon>Gunneridae</taxon>
        <taxon>Pentapetalae</taxon>
        <taxon>asterids</taxon>
        <taxon>lamiids</taxon>
        <taxon>Lamiales</taxon>
        <taxon>Phrymaceae</taxon>
        <taxon>Erythranthe</taxon>
    </lineage>
</organism>
<evidence type="ECO:0000256" key="2">
    <source>
        <dbReference type="ARBA" id="ARBA00022603"/>
    </source>
</evidence>
<dbReference type="InterPro" id="IPR029063">
    <property type="entry name" value="SAM-dependent_MTases_sf"/>
</dbReference>
<dbReference type="GO" id="GO:0032259">
    <property type="term" value="P:methylation"/>
    <property type="evidence" value="ECO:0007669"/>
    <property type="project" value="UniProtKB-KW"/>
</dbReference>
<dbReference type="GO" id="GO:0008757">
    <property type="term" value="F:S-adenosylmethionine-dependent methyltransferase activity"/>
    <property type="evidence" value="ECO:0007669"/>
    <property type="project" value="InterPro"/>
</dbReference>
<dbReference type="SUPFAM" id="SSF53335">
    <property type="entry name" value="S-adenosyl-L-methionine-dependent methyltransferases"/>
    <property type="match status" value="1"/>
</dbReference>